<protein>
    <submittedName>
        <fullName evidence="3">Uncharacterized protein</fullName>
    </submittedName>
</protein>
<feature type="compositionally biased region" description="Basic and acidic residues" evidence="2">
    <location>
        <begin position="184"/>
        <end position="195"/>
    </location>
</feature>
<feature type="coiled-coil region" evidence="1">
    <location>
        <begin position="519"/>
        <end position="546"/>
    </location>
</feature>
<feature type="region of interest" description="Disordered" evidence="2">
    <location>
        <begin position="139"/>
        <end position="245"/>
    </location>
</feature>
<dbReference type="Proteomes" id="UP000275078">
    <property type="component" value="Unassembled WGS sequence"/>
</dbReference>
<name>A0A3N4IIF6_ASCIM</name>
<evidence type="ECO:0000313" key="4">
    <source>
        <dbReference type="Proteomes" id="UP000275078"/>
    </source>
</evidence>
<reference evidence="3 4" key="1">
    <citation type="journal article" date="2018" name="Nat. Ecol. Evol.">
        <title>Pezizomycetes genomes reveal the molecular basis of ectomycorrhizal truffle lifestyle.</title>
        <authorList>
            <person name="Murat C."/>
            <person name="Payen T."/>
            <person name="Noel B."/>
            <person name="Kuo A."/>
            <person name="Morin E."/>
            <person name="Chen J."/>
            <person name="Kohler A."/>
            <person name="Krizsan K."/>
            <person name="Balestrini R."/>
            <person name="Da Silva C."/>
            <person name="Montanini B."/>
            <person name="Hainaut M."/>
            <person name="Levati E."/>
            <person name="Barry K.W."/>
            <person name="Belfiori B."/>
            <person name="Cichocki N."/>
            <person name="Clum A."/>
            <person name="Dockter R.B."/>
            <person name="Fauchery L."/>
            <person name="Guy J."/>
            <person name="Iotti M."/>
            <person name="Le Tacon F."/>
            <person name="Lindquist E.A."/>
            <person name="Lipzen A."/>
            <person name="Malagnac F."/>
            <person name="Mello A."/>
            <person name="Molinier V."/>
            <person name="Miyauchi S."/>
            <person name="Poulain J."/>
            <person name="Riccioni C."/>
            <person name="Rubini A."/>
            <person name="Sitrit Y."/>
            <person name="Splivallo R."/>
            <person name="Traeger S."/>
            <person name="Wang M."/>
            <person name="Zifcakova L."/>
            <person name="Wipf D."/>
            <person name="Zambonelli A."/>
            <person name="Paolocci F."/>
            <person name="Nowrousian M."/>
            <person name="Ottonello S."/>
            <person name="Baldrian P."/>
            <person name="Spatafora J.W."/>
            <person name="Henrissat B."/>
            <person name="Nagy L.G."/>
            <person name="Aury J.M."/>
            <person name="Wincker P."/>
            <person name="Grigoriev I.V."/>
            <person name="Bonfante P."/>
            <person name="Martin F.M."/>
        </authorList>
    </citation>
    <scope>NUCLEOTIDE SEQUENCE [LARGE SCALE GENOMIC DNA]</scope>
    <source>
        <strain evidence="3 4">RN42</strain>
    </source>
</reference>
<feature type="compositionally biased region" description="Polar residues" evidence="2">
    <location>
        <begin position="368"/>
        <end position="380"/>
    </location>
</feature>
<organism evidence="3 4">
    <name type="scientific">Ascobolus immersus RN42</name>
    <dbReference type="NCBI Taxonomy" id="1160509"/>
    <lineage>
        <taxon>Eukaryota</taxon>
        <taxon>Fungi</taxon>
        <taxon>Dikarya</taxon>
        <taxon>Ascomycota</taxon>
        <taxon>Pezizomycotina</taxon>
        <taxon>Pezizomycetes</taxon>
        <taxon>Pezizales</taxon>
        <taxon>Ascobolaceae</taxon>
        <taxon>Ascobolus</taxon>
    </lineage>
</organism>
<dbReference type="STRING" id="1160509.A0A3N4IIF6"/>
<keyword evidence="1" id="KW-0175">Coiled coil</keyword>
<dbReference type="EMBL" id="ML119658">
    <property type="protein sequence ID" value="RPA84498.1"/>
    <property type="molecule type" value="Genomic_DNA"/>
</dbReference>
<dbReference type="AlphaFoldDB" id="A0A3N4IIF6"/>
<gene>
    <name evidence="3" type="ORF">BJ508DRAFT_323414</name>
</gene>
<feature type="compositionally biased region" description="Basic and acidic residues" evidence="2">
    <location>
        <begin position="354"/>
        <end position="367"/>
    </location>
</feature>
<sequence length="677" mass="74943">MAPKLVETPPQHTSSHRRITSLKNSTISWFKNSNRPFTSGGDRERSTATFETAQNNALSDLPEIAAQRTPEPTPVPAPAPQHVHACSFDASMARNLTSSDGSFNGYAQPSNAFEEIAIEEHRQAFKKKRVYSQNDLLHDVPETPVTGEFPCAGPSGSERPKRRSTKFKMALSLLRRRSNSNMRKGQEDQPEESPREPPQCVVESRPGSTSPLHRNGPPPSRSSRGSVRLQKLHKQPSILTPRRRATVDVASVVAEEGPEDVLEMRQDPNHWESERIRAISSHSSLPLTPVASRADDDVRSSVGNEDLLAAAAEQYTILQPRPSSARRHLKQRTSVWSSREDTSSRQGNYLTIEEADRHKMGSRDRTGSRASSRTSFAGIQNSNSSELESRVRELEMQVASLQIFISNHVQGQRLKTPTNSISRPSRFAARRRFSSPSLKVATTEPAEQQTPSERSPIKARFQLPPVAAPLRAQEDINSSTSKTRTEALITDPGLDESFTTLMPNNRLNETQYTGLITMLQREQSARRRLESQVTKMHEQMAMLLERTMYSGDHPSTYSVNDMHDHRKTSTGVPTPELTPPRPRLPSDAFDGISLRGPHRESGEVAIATGEDDDNNIFGIRFGQEDLPIEPNSTSTSIGHKTVTPIEPANPVAALATIEASPLPASPALSLSRLTKIH</sequence>
<keyword evidence="4" id="KW-1185">Reference proteome</keyword>
<feature type="region of interest" description="Disordered" evidence="2">
    <location>
        <begin position="415"/>
        <end position="455"/>
    </location>
</feature>
<accession>A0A3N4IIF6</accession>
<evidence type="ECO:0000256" key="2">
    <source>
        <dbReference type="SAM" id="MobiDB-lite"/>
    </source>
</evidence>
<dbReference type="OrthoDB" id="5428925at2759"/>
<evidence type="ECO:0000256" key="1">
    <source>
        <dbReference type="SAM" id="Coils"/>
    </source>
</evidence>
<evidence type="ECO:0000313" key="3">
    <source>
        <dbReference type="EMBL" id="RPA84498.1"/>
    </source>
</evidence>
<proteinExistence type="predicted"/>
<feature type="region of interest" description="Disordered" evidence="2">
    <location>
        <begin position="320"/>
        <end position="388"/>
    </location>
</feature>